<name>A0AAD0E2L2_9ACTN</name>
<dbReference type="GO" id="GO:0032259">
    <property type="term" value="P:methylation"/>
    <property type="evidence" value="ECO:0007669"/>
    <property type="project" value="UniProtKB-KW"/>
</dbReference>
<dbReference type="InterPro" id="IPR029063">
    <property type="entry name" value="SAM-dependent_MTases_sf"/>
</dbReference>
<feature type="domain" description="Methyltransferase type 11" evidence="1">
    <location>
        <begin position="45"/>
        <end position="125"/>
    </location>
</feature>
<dbReference type="RefSeq" id="WP_190276885.1">
    <property type="nucleotide sequence ID" value="NZ_CP016769.1"/>
</dbReference>
<reference evidence="2 3" key="1">
    <citation type="submission" date="2016-07" db="EMBL/GenBank/DDBJ databases">
        <title>High microdiversification within the ubiquitous acI lineage of Actinobacteria.</title>
        <authorList>
            <person name="Neuenschwander S.M."/>
            <person name="Salcher M."/>
            <person name="Ghai R."/>
            <person name="Pernthaler J."/>
        </authorList>
    </citation>
    <scope>NUCLEOTIDE SEQUENCE [LARGE SCALE GENOMIC DNA]</scope>
    <source>
        <strain evidence="2">MMS-21-148</strain>
    </source>
</reference>
<dbReference type="GO" id="GO:0008757">
    <property type="term" value="F:S-adenosylmethionine-dependent methyltransferase activity"/>
    <property type="evidence" value="ECO:0007669"/>
    <property type="project" value="InterPro"/>
</dbReference>
<protein>
    <submittedName>
        <fullName evidence="2">Ubiquinone/menaquinone biosynthesis methyltransferase</fullName>
    </submittedName>
</protein>
<dbReference type="Pfam" id="PF08241">
    <property type="entry name" value="Methyltransf_11"/>
    <property type="match status" value="1"/>
</dbReference>
<accession>A0AAD0E2L2</accession>
<dbReference type="Gene3D" id="3.40.50.150">
    <property type="entry name" value="Vaccinia Virus protein VP39"/>
    <property type="match status" value="1"/>
</dbReference>
<keyword evidence="3" id="KW-1185">Reference proteome</keyword>
<dbReference type="InterPro" id="IPR013216">
    <property type="entry name" value="Methyltransf_11"/>
</dbReference>
<dbReference type="AlphaFoldDB" id="A0AAD0E2L2"/>
<dbReference type="SUPFAM" id="SSF53335">
    <property type="entry name" value="S-adenosyl-L-methionine-dependent methyltransferases"/>
    <property type="match status" value="1"/>
</dbReference>
<sequence length="257" mass="29073">MSQSKTYEQFLENQLRNSKIQTIQVYFKFLYSLVYSRLAGKRNILEIGSGAGISSEFLKGLQVTRTDLLAWKDNDVIGGIDAMNLPYEDDAFDGIFAVDALHHIPFPAKALTEMIRVCAPNNQVILVEPYVSILSFPVYRVFHTEKTSWKTLKFHFDRPMVGDKPNEGDQCIAQSIFLNLDKCDELRTLSSKEITIEIQYLSPLAFFATGGLTKPIRGLSILISALIKFEERMPQFLLKQLGSRIFVVIGVQSPKIV</sequence>
<dbReference type="CDD" id="cd02440">
    <property type="entry name" value="AdoMet_MTases"/>
    <property type="match status" value="1"/>
</dbReference>
<dbReference type="EMBL" id="CP016769">
    <property type="protein sequence ID" value="ASY10009.1"/>
    <property type="molecule type" value="Genomic_DNA"/>
</dbReference>
<keyword evidence="2" id="KW-0830">Ubiquinone</keyword>
<evidence type="ECO:0000313" key="2">
    <source>
        <dbReference type="EMBL" id="ASY10009.1"/>
    </source>
</evidence>
<evidence type="ECO:0000313" key="3">
    <source>
        <dbReference type="Proteomes" id="UP000217144"/>
    </source>
</evidence>
<dbReference type="Proteomes" id="UP000217144">
    <property type="component" value="Chromosome"/>
</dbReference>
<proteinExistence type="predicted"/>
<evidence type="ECO:0000259" key="1">
    <source>
        <dbReference type="Pfam" id="PF08241"/>
    </source>
</evidence>
<gene>
    <name evidence="2" type="ORF">A1s21148_00195</name>
</gene>
<keyword evidence="2" id="KW-0808">Transferase</keyword>
<organism evidence="2 3">
    <name type="scientific">Candidatus Planktophila lacus</name>
    <dbReference type="NCBI Taxonomy" id="1884913"/>
    <lineage>
        <taxon>Bacteria</taxon>
        <taxon>Bacillati</taxon>
        <taxon>Actinomycetota</taxon>
        <taxon>Actinomycetes</taxon>
        <taxon>Candidatus Nanopelagicales</taxon>
        <taxon>Candidatus Nanopelagicaceae</taxon>
        <taxon>Candidatus Planktophila</taxon>
    </lineage>
</organism>
<dbReference type="KEGG" id="plan:A1s21148_00195"/>
<keyword evidence="2" id="KW-0489">Methyltransferase</keyword>